<keyword evidence="1" id="KW-0732">Signal</keyword>
<keyword evidence="3" id="KW-1185">Reference proteome</keyword>
<evidence type="ECO:0000313" key="3">
    <source>
        <dbReference type="Proteomes" id="UP000692954"/>
    </source>
</evidence>
<feature type="signal peptide" evidence="1">
    <location>
        <begin position="1"/>
        <end position="16"/>
    </location>
</feature>
<accession>A0A8S1KGY9</accession>
<gene>
    <name evidence="2" type="ORF">PSON_ATCC_30995.1.T0080478</name>
</gene>
<reference evidence="2" key="1">
    <citation type="submission" date="2021-01" db="EMBL/GenBank/DDBJ databases">
        <authorList>
            <consortium name="Genoscope - CEA"/>
            <person name="William W."/>
        </authorList>
    </citation>
    <scope>NUCLEOTIDE SEQUENCE</scope>
</reference>
<dbReference type="OrthoDB" id="288051at2759"/>
<name>A0A8S1KGY9_9CILI</name>
<evidence type="ECO:0000256" key="1">
    <source>
        <dbReference type="SAM" id="SignalP"/>
    </source>
</evidence>
<dbReference type="EMBL" id="CAJJDN010000008">
    <property type="protein sequence ID" value="CAD8054800.1"/>
    <property type="molecule type" value="Genomic_DNA"/>
</dbReference>
<dbReference type="Proteomes" id="UP000692954">
    <property type="component" value="Unassembled WGS sequence"/>
</dbReference>
<comment type="caution">
    <text evidence="2">The sequence shown here is derived from an EMBL/GenBank/DDBJ whole genome shotgun (WGS) entry which is preliminary data.</text>
</comment>
<organism evidence="2 3">
    <name type="scientific">Paramecium sonneborni</name>
    <dbReference type="NCBI Taxonomy" id="65129"/>
    <lineage>
        <taxon>Eukaryota</taxon>
        <taxon>Sar</taxon>
        <taxon>Alveolata</taxon>
        <taxon>Ciliophora</taxon>
        <taxon>Intramacronucleata</taxon>
        <taxon>Oligohymenophorea</taxon>
        <taxon>Peniculida</taxon>
        <taxon>Parameciidae</taxon>
        <taxon>Paramecium</taxon>
    </lineage>
</organism>
<sequence length="249" mass="28599">MFNILFLFSIFSQTQISITKQLRIKKNLLQTVIDDRCYIGTQEQFNFIESSLKISLSRNHNLVKDCMNSILQLWEISETFQYGNWCGKNYGGFNNNCKEFCKENLFEPTEDCQKCNKPIDWVDEQCMYHDFCMTRFQSMGIGYGMACSDSINLGNPFPSPCNCAQNLTEHLKLNYLLDKCFLDVECQMNGEIIQNFFNSELLKCSCSYVQCNNNTIDSDGNPIIIDEPLECWNATACLKSEQCTSLNGG</sequence>
<dbReference type="AlphaFoldDB" id="A0A8S1KGY9"/>
<evidence type="ECO:0000313" key="2">
    <source>
        <dbReference type="EMBL" id="CAD8054800.1"/>
    </source>
</evidence>
<proteinExistence type="predicted"/>
<protein>
    <submittedName>
        <fullName evidence="2">Uncharacterized protein</fullName>
    </submittedName>
</protein>
<feature type="chain" id="PRO_5035861363" evidence="1">
    <location>
        <begin position="17"/>
        <end position="249"/>
    </location>
</feature>